<reference evidence="1 2" key="1">
    <citation type="journal article" date="2020" name="G3 (Bethesda)">
        <title>Whole Genome Sequencing and Comparative Genomics of Two Nematicidal Bacillus Strains Reveals a Wide Range of Possible Virulence Factors.</title>
        <authorList>
            <person name="Susic N."/>
            <person name="Janezic S."/>
            <person name="Rupnik M."/>
            <person name="Geric Stare B."/>
        </authorList>
    </citation>
    <scope>NUCLEOTIDE SEQUENCE [LARGE SCALE GENOMIC DNA]</scope>
    <source>
        <strain evidence="1 2">I-1582</strain>
    </source>
</reference>
<sequence>MSININEKLISLFRKEVNIEFFSEKFKNVNGKNHWNIICSAMDWITLAAEGLPSINVNPKGFGYNHLDTLNLMQYIITIDVMVDSINQLFRVIDGIKKDKDLPLANDRTIFKQTKVSDFNYFKHIRAVFSTHPVNLTSVDGVPNNEGERFYASWVAKNSLDGDYYVYLYSNNPEKDEQIPFDIKIKDLNLYAEKRYKLLEILIEKVKKIKDDHINRYKQTPIPVLENPLEQLEVLYEENKNRFGYRYGYVEEINHIYTQLTINADSISATNFEGIVLEYKSYLKSLIPIILDGLQNMKKDRYVYFDMLFWNGYEFEKIYQYFNYGVHALGEKYLTTLAKLETFPAILVTTQDIQFKRLIVDAFLYKEFKKSGKLISYQEIIKPKNT</sequence>
<gene>
    <name evidence="1" type="ORF">KIS1582_0432</name>
</gene>
<protein>
    <submittedName>
        <fullName evidence="1">Uncharacterized protein</fullName>
    </submittedName>
</protein>
<dbReference type="AlphaFoldDB" id="A0A800NFQ4"/>
<evidence type="ECO:0000313" key="2">
    <source>
        <dbReference type="Proteomes" id="UP000465778"/>
    </source>
</evidence>
<evidence type="ECO:0000313" key="1">
    <source>
        <dbReference type="EMBL" id="KAF0825759.1"/>
    </source>
</evidence>
<organism evidence="1 2">
    <name type="scientific">Cytobacillus firmus</name>
    <name type="common">Bacillus firmus</name>
    <dbReference type="NCBI Taxonomy" id="1399"/>
    <lineage>
        <taxon>Bacteria</taxon>
        <taxon>Bacillati</taxon>
        <taxon>Bacillota</taxon>
        <taxon>Bacilli</taxon>
        <taxon>Bacillales</taxon>
        <taxon>Bacillaceae</taxon>
        <taxon>Cytobacillus</taxon>
    </lineage>
</organism>
<accession>A0A800NFQ4</accession>
<comment type="caution">
    <text evidence="1">The sequence shown here is derived from an EMBL/GenBank/DDBJ whole genome shotgun (WGS) entry which is preliminary data.</text>
</comment>
<name>A0A800NFQ4_CYTFI</name>
<dbReference type="EMBL" id="VDEM01000002">
    <property type="protein sequence ID" value="KAF0825759.1"/>
    <property type="molecule type" value="Genomic_DNA"/>
</dbReference>
<proteinExistence type="predicted"/>
<dbReference type="Proteomes" id="UP000465778">
    <property type="component" value="Unassembled WGS sequence"/>
</dbReference>